<dbReference type="OrthoDB" id="8036033at2759"/>
<dbReference type="EMBL" id="OV651813">
    <property type="protein sequence ID" value="CAH1099868.1"/>
    <property type="molecule type" value="Genomic_DNA"/>
</dbReference>
<proteinExistence type="predicted"/>
<protein>
    <submittedName>
        <fullName evidence="2">Uncharacterized protein</fullName>
    </submittedName>
</protein>
<accession>A0A9P0CGX6</accession>
<dbReference type="AlphaFoldDB" id="A0A9P0CGX6"/>
<evidence type="ECO:0000313" key="3">
    <source>
        <dbReference type="Proteomes" id="UP001153636"/>
    </source>
</evidence>
<evidence type="ECO:0000256" key="1">
    <source>
        <dbReference type="SAM" id="MobiDB-lite"/>
    </source>
</evidence>
<name>A0A9P0CGX6_9CUCU</name>
<feature type="compositionally biased region" description="Basic and acidic residues" evidence="1">
    <location>
        <begin position="85"/>
        <end position="96"/>
    </location>
</feature>
<dbReference type="Proteomes" id="UP001153636">
    <property type="component" value="Chromosome 1"/>
</dbReference>
<gene>
    <name evidence="2" type="ORF">PSYICH_LOCUS425</name>
</gene>
<feature type="region of interest" description="Disordered" evidence="1">
    <location>
        <begin position="78"/>
        <end position="122"/>
    </location>
</feature>
<reference evidence="2" key="1">
    <citation type="submission" date="2022-01" db="EMBL/GenBank/DDBJ databases">
        <authorList>
            <person name="King R."/>
        </authorList>
    </citation>
    <scope>NUCLEOTIDE SEQUENCE</scope>
</reference>
<evidence type="ECO:0000313" key="2">
    <source>
        <dbReference type="EMBL" id="CAH1099868.1"/>
    </source>
</evidence>
<sequence length="402" mass="46554">MSDTSEEGTFDDFLSSGSEYMPDYEVKKRLFPEIGEPSSSANKNVQNLIPEDHRSIVKNYQKDNNTYCDDNRIVNYTDSETSESSSDKTPMKEKAKYRTRKRNRNISLRKSNQRKEKYQKRQSYINSKGDLKPAKKIDEKKQIRPLSVSLYRHIFNYEYNLDFLKPKSDRCDFCEEYKIAQRENRMSEELELLNSQHILKKNLMRTEREQDGSPFEVQYKVENHSSQFIKTNVKKEVKTTKGRKEKLTSKELNRMDATFSIEPVKNFKTKSFTNKKIEFLANPADKTHLVKHIKLTPENISNSDVLCSNHFSGYIFMSKTGCGGRTRLILGALPSEFNVAPEEDESKSDDLNHHASVAEKENAELESMQITNSSSNFEEIPLREDLEAIQVPEGVYDNAAIL</sequence>
<keyword evidence="3" id="KW-1185">Reference proteome</keyword>
<organism evidence="2 3">
    <name type="scientific">Psylliodes chrysocephalus</name>
    <dbReference type="NCBI Taxonomy" id="3402493"/>
    <lineage>
        <taxon>Eukaryota</taxon>
        <taxon>Metazoa</taxon>
        <taxon>Ecdysozoa</taxon>
        <taxon>Arthropoda</taxon>
        <taxon>Hexapoda</taxon>
        <taxon>Insecta</taxon>
        <taxon>Pterygota</taxon>
        <taxon>Neoptera</taxon>
        <taxon>Endopterygota</taxon>
        <taxon>Coleoptera</taxon>
        <taxon>Polyphaga</taxon>
        <taxon>Cucujiformia</taxon>
        <taxon>Chrysomeloidea</taxon>
        <taxon>Chrysomelidae</taxon>
        <taxon>Galerucinae</taxon>
        <taxon>Alticini</taxon>
        <taxon>Psylliodes</taxon>
    </lineage>
</organism>